<comment type="cofactor">
    <cofactor evidence="1">
        <name>FAD</name>
        <dbReference type="ChEBI" id="CHEBI:57692"/>
    </cofactor>
</comment>
<dbReference type="GO" id="GO:0005737">
    <property type="term" value="C:cytoplasm"/>
    <property type="evidence" value="ECO:0007669"/>
    <property type="project" value="TreeGrafter"/>
</dbReference>
<organism evidence="7 8">
    <name type="scientific">Streptomyces inhibens</name>
    <dbReference type="NCBI Taxonomy" id="2293571"/>
    <lineage>
        <taxon>Bacteria</taxon>
        <taxon>Bacillati</taxon>
        <taxon>Actinomycetota</taxon>
        <taxon>Actinomycetes</taxon>
        <taxon>Kitasatosporales</taxon>
        <taxon>Streptomycetaceae</taxon>
        <taxon>Streptomyces</taxon>
    </lineage>
</organism>
<dbReference type="Pfam" id="PF14759">
    <property type="entry name" value="Reductase_C"/>
    <property type="match status" value="1"/>
</dbReference>
<dbReference type="InterPro" id="IPR016156">
    <property type="entry name" value="FAD/NAD-linked_Rdtase_dimer_sf"/>
</dbReference>
<dbReference type="OrthoDB" id="1145at2"/>
<keyword evidence="2" id="KW-0285">Flavoprotein</keyword>
<dbReference type="AlphaFoldDB" id="A0A371PYU4"/>
<dbReference type="InterPro" id="IPR036188">
    <property type="entry name" value="FAD/NAD-bd_sf"/>
</dbReference>
<reference evidence="7 8" key="1">
    <citation type="submission" date="2018-08" db="EMBL/GenBank/DDBJ databases">
        <title>Streptomyces NEAU-D10 sp. nov., a novel Actinomycete isolated from soil.</title>
        <authorList>
            <person name="Jin L."/>
        </authorList>
    </citation>
    <scope>NUCLEOTIDE SEQUENCE [LARGE SCALE GENOMIC DNA]</scope>
    <source>
        <strain evidence="7 8">NEAU-D10</strain>
    </source>
</reference>
<evidence type="ECO:0000259" key="5">
    <source>
        <dbReference type="Pfam" id="PF07992"/>
    </source>
</evidence>
<protein>
    <submittedName>
        <fullName evidence="7">NAD(P)/FAD-dependent oxidoreductase</fullName>
    </submittedName>
</protein>
<dbReference type="GO" id="GO:0016651">
    <property type="term" value="F:oxidoreductase activity, acting on NAD(P)H"/>
    <property type="evidence" value="ECO:0007669"/>
    <property type="project" value="TreeGrafter"/>
</dbReference>
<dbReference type="InterPro" id="IPR023753">
    <property type="entry name" value="FAD/NAD-binding_dom"/>
</dbReference>
<dbReference type="SUPFAM" id="SSF51905">
    <property type="entry name" value="FAD/NAD(P)-binding domain"/>
    <property type="match status" value="2"/>
</dbReference>
<accession>A0A371PYU4</accession>
<dbReference type="RefSeq" id="WP_128509868.1">
    <property type="nucleotide sequence ID" value="NZ_QUAC01000219.1"/>
</dbReference>
<evidence type="ECO:0000256" key="3">
    <source>
        <dbReference type="ARBA" id="ARBA00022827"/>
    </source>
</evidence>
<evidence type="ECO:0000313" key="7">
    <source>
        <dbReference type="EMBL" id="REK87283.1"/>
    </source>
</evidence>
<evidence type="ECO:0000259" key="6">
    <source>
        <dbReference type="Pfam" id="PF14759"/>
    </source>
</evidence>
<evidence type="ECO:0000256" key="2">
    <source>
        <dbReference type="ARBA" id="ARBA00022630"/>
    </source>
</evidence>
<evidence type="ECO:0000256" key="4">
    <source>
        <dbReference type="ARBA" id="ARBA00023002"/>
    </source>
</evidence>
<dbReference type="EMBL" id="QUAC01000219">
    <property type="protein sequence ID" value="REK87283.1"/>
    <property type="molecule type" value="Genomic_DNA"/>
</dbReference>
<dbReference type="PANTHER" id="PTHR43557">
    <property type="entry name" value="APOPTOSIS-INDUCING FACTOR 1"/>
    <property type="match status" value="1"/>
</dbReference>
<dbReference type="Proteomes" id="UP000262477">
    <property type="component" value="Unassembled WGS sequence"/>
</dbReference>
<keyword evidence="4" id="KW-0560">Oxidoreductase</keyword>
<dbReference type="PRINTS" id="PR00368">
    <property type="entry name" value="FADPNR"/>
</dbReference>
<sequence length="407" mass="41559">MREVVVVGAGLAGVRAGESLRAQGFSGRLTVVSDERELPYDRPPLTKQVVSGTMTESDIRLAGAEDFGARWIRGTAAVGLDRERRRVRLADGAELPYDGVVLAPGAKARAWSGAVPPAGVLTVRGLDDVRRLRVAVDGGAREVVIVGAGFVGVELASSLSGLGVRVTLVEPFGRPLRALGAAVSGVVAKAAGRAGVVVRLGTGVRGFRDSGGRVAAVELVDGSVLPAALVVVAIGMVPATGWLAGSGLALPAGRIHCDERLFARTAGGAGAPDPGVVVAGDAAWCDAVRAADGPVALEHWSNAAAQGELAARNLLAGPAAAEPYDHVPSFWTAAFGLRIKSVGLPGTGDRTVVEAGDPAVGAVLVAHYREGRLVGAVSVNQGRLLSAYARRLQEERMVGRGNKTVGT</sequence>
<proteinExistence type="predicted"/>
<comment type="caution">
    <text evidence="7">The sequence shown here is derived from an EMBL/GenBank/DDBJ whole genome shotgun (WGS) entry which is preliminary data.</text>
</comment>
<keyword evidence="3" id="KW-0274">FAD</keyword>
<evidence type="ECO:0000256" key="1">
    <source>
        <dbReference type="ARBA" id="ARBA00001974"/>
    </source>
</evidence>
<dbReference type="Gene3D" id="3.30.390.30">
    <property type="match status" value="1"/>
</dbReference>
<dbReference type="InterPro" id="IPR028202">
    <property type="entry name" value="Reductase_C"/>
</dbReference>
<dbReference type="Pfam" id="PF07992">
    <property type="entry name" value="Pyr_redox_2"/>
    <property type="match status" value="1"/>
</dbReference>
<feature type="domain" description="FAD/NAD(P)-binding" evidence="5">
    <location>
        <begin position="3"/>
        <end position="307"/>
    </location>
</feature>
<name>A0A371PYU4_STRIH</name>
<feature type="domain" description="Reductase C-terminal" evidence="6">
    <location>
        <begin position="330"/>
        <end position="395"/>
    </location>
</feature>
<gene>
    <name evidence="7" type="ORF">DY245_27290</name>
</gene>
<keyword evidence="8" id="KW-1185">Reference proteome</keyword>
<dbReference type="SUPFAM" id="SSF55424">
    <property type="entry name" value="FAD/NAD-linked reductases, dimerisation (C-terminal) domain"/>
    <property type="match status" value="1"/>
</dbReference>
<evidence type="ECO:0000313" key="8">
    <source>
        <dbReference type="Proteomes" id="UP000262477"/>
    </source>
</evidence>
<dbReference type="InterPro" id="IPR050446">
    <property type="entry name" value="FAD-oxidoreductase/Apoptosis"/>
</dbReference>
<dbReference type="PANTHER" id="PTHR43557:SF2">
    <property type="entry name" value="RIESKE DOMAIN-CONTAINING PROTEIN-RELATED"/>
    <property type="match status" value="1"/>
</dbReference>
<dbReference type="PRINTS" id="PR00411">
    <property type="entry name" value="PNDRDTASEI"/>
</dbReference>
<dbReference type="Gene3D" id="3.50.50.60">
    <property type="entry name" value="FAD/NAD(P)-binding domain"/>
    <property type="match status" value="2"/>
</dbReference>